<sequence>MRCRTWLHDRGERWAVAQFALSGLAAVAVILVLVLLAVGQRGHDQAVTTAKEVTRIAAHGIAAPNITPALLRGDPAALARFDRIAGDGLVREPVLRIVLYRPDGEIVYSSTPGLIGTRVTPDADMRRALRTGTTTSRVGDPARPDNQLPEGTRLLDVYEPITTPDGGQLLLQSCRRLASVTADGRQMLNTVAPFLIGGVVLLQLINLPLAVALMRRVRRSRRREEASLQQAIAASDRERRRLATDLHNGVVQDLAGMSMSLAAAANTATARGDVETARQLGAVAAESRRTTRVLRHVLVDIYPPNLQRAGLASAVADLLETVRRLDVVVDARLDPDLELPPDLAALVFRVVQEALRNVTEHAGAGRVAVAVQAGEGAVEVLVADDGAGFDVAAEEQAAIVAADGHIGLRLMRDLAEQAGGRLELSSAPGTGTTVRAWVPRT</sequence>
<dbReference type="GO" id="GO:0005886">
    <property type="term" value="C:plasma membrane"/>
    <property type="evidence" value="ECO:0007669"/>
    <property type="project" value="UniProtKB-SubCell"/>
</dbReference>
<dbReference type="Pfam" id="PF07730">
    <property type="entry name" value="HisKA_3"/>
    <property type="match status" value="1"/>
</dbReference>
<dbReference type="AlphaFoldDB" id="A0AAU7AXU8"/>
<dbReference type="InterPro" id="IPR050482">
    <property type="entry name" value="Sensor_HK_TwoCompSys"/>
</dbReference>
<dbReference type="RefSeq" id="WP_354702487.1">
    <property type="nucleotide sequence ID" value="NZ_CP114014.1"/>
</dbReference>
<dbReference type="GO" id="GO:0046983">
    <property type="term" value="F:protein dimerization activity"/>
    <property type="evidence" value="ECO:0007669"/>
    <property type="project" value="InterPro"/>
</dbReference>
<protein>
    <recommendedName>
        <fullName evidence="10">Histidine kinase domain-containing protein</fullName>
    </recommendedName>
</protein>
<keyword evidence="3" id="KW-0808">Transferase</keyword>
<dbReference type="GO" id="GO:0000155">
    <property type="term" value="F:phosphorelay sensor kinase activity"/>
    <property type="evidence" value="ECO:0007669"/>
    <property type="project" value="InterPro"/>
</dbReference>
<dbReference type="SMART" id="SM00387">
    <property type="entry name" value="HATPase_c"/>
    <property type="match status" value="1"/>
</dbReference>
<dbReference type="SUPFAM" id="SSF55874">
    <property type="entry name" value="ATPase domain of HSP90 chaperone/DNA topoisomerase II/histidine kinase"/>
    <property type="match status" value="1"/>
</dbReference>
<dbReference type="KEGG" id="parq:DSM112329_03335"/>
<evidence type="ECO:0000256" key="9">
    <source>
        <dbReference type="SAM" id="Phobius"/>
    </source>
</evidence>
<keyword evidence="5" id="KW-0418">Kinase</keyword>
<evidence type="ECO:0000256" key="2">
    <source>
        <dbReference type="ARBA" id="ARBA00022475"/>
    </source>
</evidence>
<gene>
    <name evidence="11" type="ORF">DSM112329_03335</name>
</gene>
<dbReference type="PANTHER" id="PTHR24421:SF37">
    <property type="entry name" value="SENSOR HISTIDINE KINASE NARS"/>
    <property type="match status" value="1"/>
</dbReference>
<dbReference type="InterPro" id="IPR005467">
    <property type="entry name" value="His_kinase_dom"/>
</dbReference>
<evidence type="ECO:0000256" key="3">
    <source>
        <dbReference type="ARBA" id="ARBA00022679"/>
    </source>
</evidence>
<dbReference type="InterPro" id="IPR003594">
    <property type="entry name" value="HATPase_dom"/>
</dbReference>
<feature type="transmembrane region" description="Helical" evidence="9">
    <location>
        <begin position="191"/>
        <end position="213"/>
    </location>
</feature>
<accession>A0AAU7AXU8</accession>
<evidence type="ECO:0000256" key="1">
    <source>
        <dbReference type="ARBA" id="ARBA00004651"/>
    </source>
</evidence>
<evidence type="ECO:0000256" key="7">
    <source>
        <dbReference type="ARBA" id="ARBA00023012"/>
    </source>
</evidence>
<dbReference type="EMBL" id="CP114014">
    <property type="protein sequence ID" value="XAY06464.1"/>
    <property type="molecule type" value="Genomic_DNA"/>
</dbReference>
<dbReference type="InterPro" id="IPR011712">
    <property type="entry name" value="Sig_transdc_His_kin_sub3_dim/P"/>
</dbReference>
<dbReference type="CDD" id="cd16917">
    <property type="entry name" value="HATPase_UhpB-NarQ-NarX-like"/>
    <property type="match status" value="1"/>
</dbReference>
<name>A0AAU7AXU8_9ACTN</name>
<evidence type="ECO:0000256" key="8">
    <source>
        <dbReference type="ARBA" id="ARBA00023136"/>
    </source>
</evidence>
<reference evidence="11" key="1">
    <citation type="submission" date="2022-12" db="EMBL/GenBank/DDBJ databases">
        <title>Paraconexibacter alkalitolerans sp. nov. and Baekduia alba sp. nov., isolated from soil and emended description of the genera Paraconexibacter (Chun et al., 2020) and Baekduia (An et al., 2020).</title>
        <authorList>
            <person name="Vieira S."/>
            <person name="Huber K.J."/>
            <person name="Geppert A."/>
            <person name="Wolf J."/>
            <person name="Neumann-Schaal M."/>
            <person name="Muesken M."/>
            <person name="Overmann J."/>
        </authorList>
    </citation>
    <scope>NUCLEOTIDE SEQUENCE</scope>
    <source>
        <strain evidence="11">AEG42_29</strain>
    </source>
</reference>
<dbReference type="Pfam" id="PF02518">
    <property type="entry name" value="HATPase_c"/>
    <property type="match status" value="1"/>
</dbReference>
<comment type="subcellular location">
    <subcellularLocation>
        <location evidence="1">Cell membrane</location>
        <topology evidence="1">Multi-pass membrane protein</topology>
    </subcellularLocation>
</comment>
<feature type="domain" description="Histidine kinase" evidence="10">
    <location>
        <begin position="245"/>
        <end position="441"/>
    </location>
</feature>
<evidence type="ECO:0000259" key="10">
    <source>
        <dbReference type="PROSITE" id="PS50109"/>
    </source>
</evidence>
<evidence type="ECO:0000256" key="4">
    <source>
        <dbReference type="ARBA" id="ARBA00022692"/>
    </source>
</evidence>
<dbReference type="InterPro" id="IPR036890">
    <property type="entry name" value="HATPase_C_sf"/>
</dbReference>
<dbReference type="Gene3D" id="3.30.565.10">
    <property type="entry name" value="Histidine kinase-like ATPase, C-terminal domain"/>
    <property type="match status" value="1"/>
</dbReference>
<organism evidence="11">
    <name type="scientific">Paraconexibacter sp. AEG42_29</name>
    <dbReference type="NCBI Taxonomy" id="2997339"/>
    <lineage>
        <taxon>Bacteria</taxon>
        <taxon>Bacillati</taxon>
        <taxon>Actinomycetota</taxon>
        <taxon>Thermoleophilia</taxon>
        <taxon>Solirubrobacterales</taxon>
        <taxon>Paraconexibacteraceae</taxon>
        <taxon>Paraconexibacter</taxon>
    </lineage>
</organism>
<keyword evidence="4 9" id="KW-0812">Transmembrane</keyword>
<evidence type="ECO:0000256" key="5">
    <source>
        <dbReference type="ARBA" id="ARBA00022777"/>
    </source>
</evidence>
<keyword evidence="8 9" id="KW-0472">Membrane</keyword>
<dbReference type="PROSITE" id="PS50109">
    <property type="entry name" value="HIS_KIN"/>
    <property type="match status" value="1"/>
</dbReference>
<evidence type="ECO:0000313" key="11">
    <source>
        <dbReference type="EMBL" id="XAY06464.1"/>
    </source>
</evidence>
<evidence type="ECO:0000256" key="6">
    <source>
        <dbReference type="ARBA" id="ARBA00022989"/>
    </source>
</evidence>
<keyword evidence="2" id="KW-1003">Cell membrane</keyword>
<dbReference type="Gene3D" id="1.20.5.1930">
    <property type="match status" value="1"/>
</dbReference>
<keyword evidence="7" id="KW-0902">Two-component regulatory system</keyword>
<dbReference type="PANTHER" id="PTHR24421">
    <property type="entry name" value="NITRATE/NITRITE SENSOR PROTEIN NARX-RELATED"/>
    <property type="match status" value="1"/>
</dbReference>
<feature type="transmembrane region" description="Helical" evidence="9">
    <location>
        <begin position="14"/>
        <end position="38"/>
    </location>
</feature>
<keyword evidence="6 9" id="KW-1133">Transmembrane helix</keyword>
<proteinExistence type="predicted"/>